<dbReference type="InterPro" id="IPR029058">
    <property type="entry name" value="AB_hydrolase_fold"/>
</dbReference>
<gene>
    <name evidence="3" type="ORF">B1199_15210</name>
</gene>
<evidence type="ECO:0000256" key="1">
    <source>
        <dbReference type="ARBA" id="ARBA00022801"/>
    </source>
</evidence>
<dbReference type="RefSeq" id="WP_086744976.1">
    <property type="nucleotide sequence ID" value="NZ_MWPV01000005.1"/>
</dbReference>
<dbReference type="PANTHER" id="PTHR46118:SF4">
    <property type="entry name" value="PROTEIN ABHD11"/>
    <property type="match status" value="1"/>
</dbReference>
<feature type="domain" description="AB hydrolase-1" evidence="2">
    <location>
        <begin position="14"/>
        <end position="240"/>
    </location>
</feature>
<keyword evidence="1 3" id="KW-0378">Hydrolase</keyword>
<evidence type="ECO:0000313" key="3">
    <source>
        <dbReference type="EMBL" id="OUL56722.1"/>
    </source>
</evidence>
<protein>
    <submittedName>
        <fullName evidence="3">Alpha/beta hydrolase</fullName>
    </submittedName>
</protein>
<organism evidence="3 4">
    <name type="scientific">Pseudoalteromonas ulvae</name>
    <dbReference type="NCBI Taxonomy" id="107327"/>
    <lineage>
        <taxon>Bacteria</taxon>
        <taxon>Pseudomonadati</taxon>
        <taxon>Pseudomonadota</taxon>
        <taxon>Gammaproteobacteria</taxon>
        <taxon>Alteromonadales</taxon>
        <taxon>Pseudoalteromonadaceae</taxon>
        <taxon>Pseudoalteromonas</taxon>
    </lineage>
</organism>
<accession>A0A244CMA5</accession>
<dbReference type="Pfam" id="PF00561">
    <property type="entry name" value="Abhydrolase_1"/>
    <property type="match status" value="1"/>
</dbReference>
<dbReference type="SUPFAM" id="SSF53474">
    <property type="entry name" value="alpha/beta-Hydrolases"/>
    <property type="match status" value="1"/>
</dbReference>
<evidence type="ECO:0000259" key="2">
    <source>
        <dbReference type="Pfam" id="PF00561"/>
    </source>
</evidence>
<name>A0A244CMA5_PSEDV</name>
<dbReference type="PANTHER" id="PTHR46118">
    <property type="entry name" value="PROTEIN ABHD11"/>
    <property type="match status" value="1"/>
</dbReference>
<sequence length="253" mass="27989">MKLHYQQIGQGPDVIVIHGLFGSLENLNVISKHLSSDYTVTSVDLRNHGLSEHSSQMSYSLMAQDIINLMDELGIEHAHFIGHSMGGKVAMHCALNFAERVTKLVILDIAPVTYQERRHDNIFTALDASAQQVINDRKQADLLLADYIDEPGVRQFLLKSLKKDELGMQWKFNHTVLQQEYANILAAPTGTPYSGPTLVLKGSLSPYIDSSQRPAFLALFTNCQAKVIQGAGHWLHAEKPSAVNIAITGFLLS</sequence>
<dbReference type="GO" id="GO:0016787">
    <property type="term" value="F:hydrolase activity"/>
    <property type="evidence" value="ECO:0007669"/>
    <property type="project" value="UniProtKB-KW"/>
</dbReference>
<dbReference type="Proteomes" id="UP000194841">
    <property type="component" value="Unassembled WGS sequence"/>
</dbReference>
<reference evidence="3 4" key="1">
    <citation type="submission" date="2017-02" db="EMBL/GenBank/DDBJ databases">
        <title>Pseudoalteromonas ulvae TC14 Genome.</title>
        <authorList>
            <person name="Molmeret M."/>
        </authorList>
    </citation>
    <scope>NUCLEOTIDE SEQUENCE [LARGE SCALE GENOMIC DNA]</scope>
    <source>
        <strain evidence="3">TC14</strain>
    </source>
</reference>
<dbReference type="PRINTS" id="PR00412">
    <property type="entry name" value="EPOXHYDRLASE"/>
</dbReference>
<evidence type="ECO:0000313" key="4">
    <source>
        <dbReference type="Proteomes" id="UP000194841"/>
    </source>
</evidence>
<dbReference type="PRINTS" id="PR00111">
    <property type="entry name" value="ABHYDROLASE"/>
</dbReference>
<proteinExistence type="predicted"/>
<dbReference type="InterPro" id="IPR000073">
    <property type="entry name" value="AB_hydrolase_1"/>
</dbReference>
<comment type="caution">
    <text evidence="3">The sequence shown here is derived from an EMBL/GenBank/DDBJ whole genome shotgun (WGS) entry which is preliminary data.</text>
</comment>
<dbReference type="EMBL" id="MWPV01000005">
    <property type="protein sequence ID" value="OUL56722.1"/>
    <property type="molecule type" value="Genomic_DNA"/>
</dbReference>
<dbReference type="AlphaFoldDB" id="A0A244CMA5"/>
<dbReference type="OrthoDB" id="9808398at2"/>
<keyword evidence="4" id="KW-1185">Reference proteome</keyword>
<dbReference type="InterPro" id="IPR000639">
    <property type="entry name" value="Epox_hydrolase-like"/>
</dbReference>
<dbReference type="Gene3D" id="3.40.50.1820">
    <property type="entry name" value="alpha/beta hydrolase"/>
    <property type="match status" value="1"/>
</dbReference>